<sequence length="880" mass="94053">MRAVTPGGDPVLAARFAVPTVPRTFVRRARLLDQLAEGPRTPLTLVNGPAGAGKTLLVADWITAREPGDVAWLTVEPEDSAPGVFWAYVLLAFRHHGIALPSDIGSPAHPGEVDHSLLARVAAWLDGRDRPVTLVLDEFDRVAGCAEVADGLQFVLRHAGDGLRLLVVSRTEPLLPLYRYRAAGELVDIRGADLAFRAEETAALADRHGLALSGAGARVLTARTGGWAAGLRLCTLAAQRADDPEAFLAEFEPGHSTVADFLLGEVLRAHPSDTQDLLLRASILEEIHPDLANALTGRGDAEPILEGLQRANAFVEPIGHSWYRLHPLFAEILRVHLGVRHPGLAPELHRTAAHWLSRAGLLDESLSHAADAGDWELAASEFIGRLAIGRLLTGLSAERLDGLFARMAPEASGPAPDLVRAARELAHHDVERGVTYLGRAEENLPDDDSGDAAAMRLSCAVLRVLAARVAGSADLAELAAKAAAEAERALPADRLEQCPELTALMLTDLGSAQLWAGRFDAARSTLSDAVRSPQEPSTAFARHEALSRLALIDFLQGRPGQAESHARGAVAEAEHSGLPVSDRTGMAQLVLAAVAIDRDDLAAAQGQLDRAAATSAASRDPVVAVELAILRSRMLFAKGDPRSALLALDDMAKHPLVSAEASPWVSDRIAMAMAAAHLADGDPKAAVKVFEDRPAHGPESLVAEARARVAAGEGERALRILDELELPEHRAPGPVIDVWILLTRAQAADALGDSTAAESLLLRALAAARPHHLRRPFLDAGAWVGRLLLHRPALAREHAWLTGTPAPGRKEPVGPRPETLSARERDVLERLAQLMSTEEIAADLHLSVNTVKTHLKSIYRKLAATRRGEAVRRAREFGLL</sequence>
<dbReference type="SUPFAM" id="SSF52540">
    <property type="entry name" value="P-loop containing nucleoside triphosphate hydrolases"/>
    <property type="match status" value="1"/>
</dbReference>
<dbReference type="PANTHER" id="PTHR44688">
    <property type="entry name" value="DNA-BINDING TRANSCRIPTIONAL ACTIVATOR DEVR_DOSR"/>
    <property type="match status" value="1"/>
</dbReference>
<evidence type="ECO:0000256" key="2">
    <source>
        <dbReference type="ARBA" id="ARBA00023125"/>
    </source>
</evidence>
<proteinExistence type="predicted"/>
<dbReference type="PROSITE" id="PS50043">
    <property type="entry name" value="HTH_LUXR_2"/>
    <property type="match status" value="1"/>
</dbReference>
<keyword evidence="3" id="KW-0804">Transcription</keyword>
<dbReference type="Gene3D" id="1.25.40.10">
    <property type="entry name" value="Tetratricopeptide repeat domain"/>
    <property type="match status" value="1"/>
</dbReference>
<dbReference type="Gene3D" id="3.40.50.300">
    <property type="entry name" value="P-loop containing nucleotide triphosphate hydrolases"/>
    <property type="match status" value="1"/>
</dbReference>
<dbReference type="InterPro" id="IPR036388">
    <property type="entry name" value="WH-like_DNA-bd_sf"/>
</dbReference>
<reference evidence="5" key="1">
    <citation type="submission" date="2022-10" db="EMBL/GenBank/DDBJ databases">
        <title>The complete genomes of actinobacterial strains from the NBC collection.</title>
        <authorList>
            <person name="Joergensen T.S."/>
            <person name="Alvarez Arevalo M."/>
            <person name="Sterndorff E.B."/>
            <person name="Faurdal D."/>
            <person name="Vuksanovic O."/>
            <person name="Mourched A.-S."/>
            <person name="Charusanti P."/>
            <person name="Shaw S."/>
            <person name="Blin K."/>
            <person name="Weber T."/>
        </authorList>
    </citation>
    <scope>NUCLEOTIDE SEQUENCE</scope>
    <source>
        <strain evidence="5">NBC 00180</strain>
    </source>
</reference>
<dbReference type="PRINTS" id="PR00038">
    <property type="entry name" value="HTHLUXR"/>
</dbReference>
<dbReference type="InterPro" id="IPR000792">
    <property type="entry name" value="Tscrpt_reg_LuxR_C"/>
</dbReference>
<dbReference type="GO" id="GO:0003677">
    <property type="term" value="F:DNA binding"/>
    <property type="evidence" value="ECO:0007669"/>
    <property type="project" value="UniProtKB-KW"/>
</dbReference>
<name>A0AAU1I5L2_9ACTN</name>
<evidence type="ECO:0000256" key="3">
    <source>
        <dbReference type="ARBA" id="ARBA00023163"/>
    </source>
</evidence>
<dbReference type="InterPro" id="IPR016032">
    <property type="entry name" value="Sig_transdc_resp-reg_C-effctor"/>
</dbReference>
<dbReference type="Gene3D" id="1.10.10.10">
    <property type="entry name" value="Winged helix-like DNA-binding domain superfamily/Winged helix DNA-binding domain"/>
    <property type="match status" value="1"/>
</dbReference>
<dbReference type="SMART" id="SM00421">
    <property type="entry name" value="HTH_LUXR"/>
    <property type="match status" value="1"/>
</dbReference>
<dbReference type="InterPro" id="IPR011990">
    <property type="entry name" value="TPR-like_helical_dom_sf"/>
</dbReference>
<keyword evidence="2" id="KW-0238">DNA-binding</keyword>
<feature type="domain" description="HTH luxR-type" evidence="4">
    <location>
        <begin position="813"/>
        <end position="878"/>
    </location>
</feature>
<organism evidence="5">
    <name type="scientific">Streptomyces sp. NBC_00180</name>
    <dbReference type="NCBI Taxonomy" id="2903632"/>
    <lineage>
        <taxon>Bacteria</taxon>
        <taxon>Bacillati</taxon>
        <taxon>Actinomycetota</taxon>
        <taxon>Actinomycetes</taxon>
        <taxon>Kitasatosporales</taxon>
        <taxon>Streptomycetaceae</taxon>
        <taxon>Streptomyces</taxon>
    </lineage>
</organism>
<evidence type="ECO:0000259" key="4">
    <source>
        <dbReference type="PROSITE" id="PS50043"/>
    </source>
</evidence>
<dbReference type="Pfam" id="PF17874">
    <property type="entry name" value="TPR_MalT"/>
    <property type="match status" value="1"/>
</dbReference>
<dbReference type="PANTHER" id="PTHR44688:SF25">
    <property type="entry name" value="HTH LUXR-TYPE DOMAIN-CONTAINING PROTEIN"/>
    <property type="match status" value="1"/>
</dbReference>
<dbReference type="SUPFAM" id="SSF46894">
    <property type="entry name" value="C-terminal effector domain of the bipartite response regulators"/>
    <property type="match status" value="1"/>
</dbReference>
<gene>
    <name evidence="5" type="ORF">OG477_28215</name>
</gene>
<dbReference type="InterPro" id="IPR041617">
    <property type="entry name" value="TPR_MalT"/>
</dbReference>
<protein>
    <submittedName>
        <fullName evidence="5">LuxR C-terminal-related transcriptional regulator</fullName>
    </submittedName>
</protein>
<dbReference type="Pfam" id="PF25873">
    <property type="entry name" value="WHD_MalT"/>
    <property type="match status" value="1"/>
</dbReference>
<dbReference type="InterPro" id="IPR059106">
    <property type="entry name" value="WHD_MalT"/>
</dbReference>
<dbReference type="SUPFAM" id="SSF48452">
    <property type="entry name" value="TPR-like"/>
    <property type="match status" value="1"/>
</dbReference>
<evidence type="ECO:0000256" key="1">
    <source>
        <dbReference type="ARBA" id="ARBA00023015"/>
    </source>
</evidence>
<accession>A0AAU1I5L2</accession>
<keyword evidence="1" id="KW-0805">Transcription regulation</keyword>
<evidence type="ECO:0000313" key="5">
    <source>
        <dbReference type="EMBL" id="WTP89001.1"/>
    </source>
</evidence>
<dbReference type="GO" id="GO:0006355">
    <property type="term" value="P:regulation of DNA-templated transcription"/>
    <property type="evidence" value="ECO:0007669"/>
    <property type="project" value="InterPro"/>
</dbReference>
<dbReference type="InterPro" id="IPR027417">
    <property type="entry name" value="P-loop_NTPase"/>
</dbReference>
<dbReference type="CDD" id="cd06170">
    <property type="entry name" value="LuxR_C_like"/>
    <property type="match status" value="1"/>
</dbReference>
<dbReference type="EMBL" id="CP108140">
    <property type="protein sequence ID" value="WTP89001.1"/>
    <property type="molecule type" value="Genomic_DNA"/>
</dbReference>
<dbReference type="Pfam" id="PF00196">
    <property type="entry name" value="GerE"/>
    <property type="match status" value="1"/>
</dbReference>
<dbReference type="AlphaFoldDB" id="A0AAU1I5L2"/>